<reference evidence="2" key="1">
    <citation type="submission" date="2019-12" db="EMBL/GenBank/DDBJ databases">
        <title>Genome sequencing and annotation of Brassica cretica.</title>
        <authorList>
            <person name="Studholme D.J."/>
            <person name="Sarris P.F."/>
        </authorList>
    </citation>
    <scope>NUCLEOTIDE SEQUENCE</scope>
    <source>
        <strain evidence="2">PFS-001/15</strain>
        <tissue evidence="2">Leaf</tissue>
    </source>
</reference>
<organism evidence="2 3">
    <name type="scientific">Brassica cretica</name>
    <name type="common">Mustard</name>
    <dbReference type="NCBI Taxonomy" id="69181"/>
    <lineage>
        <taxon>Eukaryota</taxon>
        <taxon>Viridiplantae</taxon>
        <taxon>Streptophyta</taxon>
        <taxon>Embryophyta</taxon>
        <taxon>Tracheophyta</taxon>
        <taxon>Spermatophyta</taxon>
        <taxon>Magnoliopsida</taxon>
        <taxon>eudicotyledons</taxon>
        <taxon>Gunneridae</taxon>
        <taxon>Pentapetalae</taxon>
        <taxon>rosids</taxon>
        <taxon>malvids</taxon>
        <taxon>Brassicales</taxon>
        <taxon>Brassicaceae</taxon>
        <taxon>Brassiceae</taxon>
        <taxon>Brassica</taxon>
    </lineage>
</organism>
<proteinExistence type="predicted"/>
<accession>A0A8S9H914</accession>
<protein>
    <submittedName>
        <fullName evidence="2">Uncharacterized protein</fullName>
    </submittedName>
</protein>
<evidence type="ECO:0000313" key="2">
    <source>
        <dbReference type="EMBL" id="KAF2555551.1"/>
    </source>
</evidence>
<gene>
    <name evidence="2" type="ORF">F2Q68_00015082</name>
</gene>
<comment type="caution">
    <text evidence="2">The sequence shown here is derived from an EMBL/GenBank/DDBJ whole genome shotgun (WGS) entry which is preliminary data.</text>
</comment>
<dbReference type="PANTHER" id="PTHR48449:SF1">
    <property type="entry name" value="DUF1985 DOMAIN-CONTAINING PROTEIN"/>
    <property type="match status" value="1"/>
</dbReference>
<evidence type="ECO:0000256" key="1">
    <source>
        <dbReference type="SAM" id="MobiDB-lite"/>
    </source>
</evidence>
<dbReference type="Proteomes" id="UP000712281">
    <property type="component" value="Unassembled WGS sequence"/>
</dbReference>
<feature type="region of interest" description="Disordered" evidence="1">
    <location>
        <begin position="158"/>
        <end position="178"/>
    </location>
</feature>
<sequence>MSSRRNRIAKGEARYVAAMVAGDKEIPPSRKLKMSLIIIGDGVLLATNQIPKPSVKQVMGKCEDPNGVFCKKLRQDIKVLAGFPLALQLWAFEAIPALLKRLGGTNEQTLLAYDGEKLPQHTGLVVSAVLDVEHDPKASIGEWRGGDSAELKYDHQEAVKGKKRKATHGSSKEQEGHALKQRRLSRFFSRKVKWWGGRGGKTEELEAKVEKLTEALGSFKKRLIFTKNLAEKTHSRKIGKRREQGCRVATSAKAGCYVATELSPSDRALTEARSLCSDRALTKARSQRSDRARTRLGRYVATEISPKLGRYCEFRFPQFSSRKLSGMGRKRGSYVDREFKKFEGCEAEDSNNSSEERILWTI</sequence>
<dbReference type="EMBL" id="QGKW02001940">
    <property type="protein sequence ID" value="KAF2555551.1"/>
    <property type="molecule type" value="Genomic_DNA"/>
</dbReference>
<evidence type="ECO:0000313" key="3">
    <source>
        <dbReference type="Proteomes" id="UP000712281"/>
    </source>
</evidence>
<dbReference type="AlphaFoldDB" id="A0A8S9H914"/>
<name>A0A8S9H914_BRACR</name>
<dbReference type="PANTHER" id="PTHR48449">
    <property type="entry name" value="DUF1985 DOMAIN-CONTAINING PROTEIN"/>
    <property type="match status" value="1"/>
</dbReference>